<organism evidence="10 11">
    <name type="scientific">Astyanax mexicanus</name>
    <name type="common">Blind cave fish</name>
    <name type="synonym">Astyanax fasciatus mexicanus</name>
    <dbReference type="NCBI Taxonomy" id="7994"/>
    <lineage>
        <taxon>Eukaryota</taxon>
        <taxon>Metazoa</taxon>
        <taxon>Chordata</taxon>
        <taxon>Craniata</taxon>
        <taxon>Vertebrata</taxon>
        <taxon>Euteleostomi</taxon>
        <taxon>Actinopterygii</taxon>
        <taxon>Neopterygii</taxon>
        <taxon>Teleostei</taxon>
        <taxon>Ostariophysi</taxon>
        <taxon>Characiformes</taxon>
        <taxon>Characoidei</taxon>
        <taxon>Acestrorhamphidae</taxon>
        <taxon>Acestrorhamphinae</taxon>
        <taxon>Astyanax</taxon>
    </lineage>
</organism>
<dbReference type="InterPro" id="IPR001870">
    <property type="entry name" value="B30.2/SPRY"/>
</dbReference>
<dbReference type="Gene3D" id="3.30.160.60">
    <property type="entry name" value="Classic Zinc Finger"/>
    <property type="match status" value="1"/>
</dbReference>
<keyword evidence="5" id="KW-0175">Coiled coil</keyword>
<feature type="domain" description="B box-type" evidence="8">
    <location>
        <begin position="104"/>
        <end position="144"/>
    </location>
</feature>
<dbReference type="Pfam" id="PF13445">
    <property type="entry name" value="zf-RING_UBOX"/>
    <property type="match status" value="1"/>
</dbReference>
<dbReference type="Pfam" id="PF13765">
    <property type="entry name" value="PRY"/>
    <property type="match status" value="1"/>
</dbReference>
<dbReference type="PROSITE" id="PS00518">
    <property type="entry name" value="ZF_RING_1"/>
    <property type="match status" value="1"/>
</dbReference>
<reference evidence="10" key="1">
    <citation type="submission" date="2025-08" db="UniProtKB">
        <authorList>
            <consortium name="Ensembl"/>
        </authorList>
    </citation>
    <scope>IDENTIFICATION</scope>
</reference>
<evidence type="ECO:0000259" key="7">
    <source>
        <dbReference type="PROSITE" id="PS50089"/>
    </source>
</evidence>
<evidence type="ECO:0000256" key="5">
    <source>
        <dbReference type="SAM" id="Coils"/>
    </source>
</evidence>
<dbReference type="InterPro" id="IPR027370">
    <property type="entry name" value="Znf-RING_euk"/>
</dbReference>
<dbReference type="PROSITE" id="PS50188">
    <property type="entry name" value="B302_SPRY"/>
    <property type="match status" value="1"/>
</dbReference>
<dbReference type="PRINTS" id="PR01407">
    <property type="entry name" value="BUTYPHLNCDUF"/>
</dbReference>
<dbReference type="InterPro" id="IPR000315">
    <property type="entry name" value="Znf_B-box"/>
</dbReference>
<dbReference type="GO" id="GO:0008270">
    <property type="term" value="F:zinc ion binding"/>
    <property type="evidence" value="ECO:0007669"/>
    <property type="project" value="UniProtKB-KW"/>
</dbReference>
<evidence type="ECO:0000256" key="2">
    <source>
        <dbReference type="ARBA" id="ARBA00022771"/>
    </source>
</evidence>
<dbReference type="Proteomes" id="UP000694621">
    <property type="component" value="Unplaced"/>
</dbReference>
<dbReference type="InterPro" id="IPR043136">
    <property type="entry name" value="B30.2/SPRY_sf"/>
</dbReference>
<sequence>MASSLSALEENLKCPICLELFRDPVLLHCSHSFCRTCLESSWSLKDVRECPLCRKTSEGSLLNILVLKEACDSLLEEKKRRISAGPQGSLESHGSQESQGSKESQGSQCSDHAEKLQLYCEDDQKLVCLHCVSGYHENHSFCSIGKAARDRREKLKTTQESLEENLKAYDDFKTNCDEITKHIKSQVQQTEDKIRVHFEKLHQFLREEKEARITELKEEEEKKIKKMEGMIAKADKEHRTLSDLNKEVKDVLETEDEHFLQNYEEICKRAECTTPPQELESGALINVAKHLGNLRYRVLENMKDICPYYPVIMDPNTARKSLRLSEDLISLSKEDLEQDIPNIQERFTCYPITLGSEGFSTGTHCWEVEVKDCTNWIIGVAKESVKRKEKCSASPDEGIWKVSFRNSIYSWQSKVCHYIFQKIKIQLNCDAGEVKFFNDHNISWPFYTHTVKCTEKIYPFFYCACEKQLNILPAKVNFAINS</sequence>
<dbReference type="SUPFAM" id="SSF57845">
    <property type="entry name" value="B-box zinc-binding domain"/>
    <property type="match status" value="1"/>
</dbReference>
<dbReference type="OrthoDB" id="654191at2759"/>
<dbReference type="PROSITE" id="PS50119">
    <property type="entry name" value="ZF_BBOX"/>
    <property type="match status" value="1"/>
</dbReference>
<dbReference type="SMART" id="SM00449">
    <property type="entry name" value="SPRY"/>
    <property type="match status" value="1"/>
</dbReference>
<dbReference type="InterPro" id="IPR006574">
    <property type="entry name" value="PRY"/>
</dbReference>
<dbReference type="InterPro" id="IPR013083">
    <property type="entry name" value="Znf_RING/FYVE/PHD"/>
</dbReference>
<dbReference type="SUPFAM" id="SSF49899">
    <property type="entry name" value="Concanavalin A-like lectins/glucanases"/>
    <property type="match status" value="1"/>
</dbReference>
<evidence type="ECO:0000256" key="1">
    <source>
        <dbReference type="ARBA" id="ARBA00022723"/>
    </source>
</evidence>
<dbReference type="SMART" id="SM00184">
    <property type="entry name" value="RING"/>
    <property type="match status" value="1"/>
</dbReference>
<dbReference type="Gene3D" id="2.60.120.920">
    <property type="match status" value="1"/>
</dbReference>
<dbReference type="AlphaFoldDB" id="A0A8B9HSL5"/>
<evidence type="ECO:0000256" key="3">
    <source>
        <dbReference type="ARBA" id="ARBA00022833"/>
    </source>
</evidence>
<dbReference type="InterPro" id="IPR058030">
    <property type="entry name" value="TRIM8/14/16/25/29/45/65_CC"/>
</dbReference>
<evidence type="ECO:0000256" key="4">
    <source>
        <dbReference type="PROSITE-ProRule" id="PRU00024"/>
    </source>
</evidence>
<accession>A0A8B9HSL5</accession>
<evidence type="ECO:0000256" key="6">
    <source>
        <dbReference type="SAM" id="MobiDB-lite"/>
    </source>
</evidence>
<dbReference type="Ensembl" id="ENSAMXT00005018859.1">
    <property type="protein sequence ID" value="ENSAMXP00005017071.1"/>
    <property type="gene ID" value="ENSAMXG00005008921.1"/>
</dbReference>
<dbReference type="Gene3D" id="3.30.40.10">
    <property type="entry name" value="Zinc/RING finger domain, C3HC4 (zinc finger)"/>
    <property type="match status" value="1"/>
</dbReference>
<protein>
    <recommendedName>
        <fullName evidence="12">Tripartite motif-containing protein 35-like</fullName>
    </recommendedName>
</protein>
<dbReference type="PANTHER" id="PTHR24103">
    <property type="entry name" value="E3 UBIQUITIN-PROTEIN LIGASE TRIM"/>
    <property type="match status" value="1"/>
</dbReference>
<evidence type="ECO:0000313" key="10">
    <source>
        <dbReference type="Ensembl" id="ENSAMXP00005017071.1"/>
    </source>
</evidence>
<dbReference type="InterPro" id="IPR001841">
    <property type="entry name" value="Znf_RING"/>
</dbReference>
<evidence type="ECO:0000313" key="11">
    <source>
        <dbReference type="Proteomes" id="UP000694621"/>
    </source>
</evidence>
<evidence type="ECO:0008006" key="12">
    <source>
        <dbReference type="Google" id="ProtNLM"/>
    </source>
</evidence>
<dbReference type="OMA" id="FREAICP"/>
<dbReference type="SUPFAM" id="SSF57850">
    <property type="entry name" value="RING/U-box"/>
    <property type="match status" value="1"/>
</dbReference>
<dbReference type="InterPro" id="IPR017907">
    <property type="entry name" value="Znf_RING_CS"/>
</dbReference>
<evidence type="ECO:0000259" key="9">
    <source>
        <dbReference type="PROSITE" id="PS50188"/>
    </source>
</evidence>
<dbReference type="Pfam" id="PF00643">
    <property type="entry name" value="zf-B_box"/>
    <property type="match status" value="1"/>
</dbReference>
<keyword evidence="1" id="KW-0479">Metal-binding</keyword>
<feature type="domain" description="RING-type" evidence="7">
    <location>
        <begin position="14"/>
        <end position="54"/>
    </location>
</feature>
<evidence type="ECO:0000259" key="8">
    <source>
        <dbReference type="PROSITE" id="PS50119"/>
    </source>
</evidence>
<feature type="compositionally biased region" description="Low complexity" evidence="6">
    <location>
        <begin position="87"/>
        <end position="107"/>
    </location>
</feature>
<dbReference type="InterPro" id="IPR003877">
    <property type="entry name" value="SPRY_dom"/>
</dbReference>
<keyword evidence="3" id="KW-0862">Zinc</keyword>
<dbReference type="SMART" id="SM00589">
    <property type="entry name" value="PRY"/>
    <property type="match status" value="1"/>
</dbReference>
<dbReference type="Pfam" id="PF25600">
    <property type="entry name" value="TRIM_CC"/>
    <property type="match status" value="1"/>
</dbReference>
<dbReference type="PROSITE" id="PS50089">
    <property type="entry name" value="ZF_RING_2"/>
    <property type="match status" value="1"/>
</dbReference>
<keyword evidence="2 4" id="KW-0863">Zinc-finger</keyword>
<dbReference type="SMART" id="SM00336">
    <property type="entry name" value="BBOX"/>
    <property type="match status" value="1"/>
</dbReference>
<feature type="domain" description="B30.2/SPRY" evidence="9">
    <location>
        <begin position="291"/>
        <end position="482"/>
    </location>
</feature>
<name>A0A8B9HSL5_ASTMX</name>
<dbReference type="InterPro" id="IPR050143">
    <property type="entry name" value="TRIM/RBCC"/>
</dbReference>
<dbReference type="InterPro" id="IPR003879">
    <property type="entry name" value="Butyrophylin_SPRY"/>
</dbReference>
<dbReference type="InterPro" id="IPR013320">
    <property type="entry name" value="ConA-like_dom_sf"/>
</dbReference>
<feature type="region of interest" description="Disordered" evidence="6">
    <location>
        <begin position="82"/>
        <end position="107"/>
    </location>
</feature>
<dbReference type="Pfam" id="PF00622">
    <property type="entry name" value="SPRY"/>
    <property type="match status" value="1"/>
</dbReference>
<proteinExistence type="predicted"/>
<feature type="coiled-coil region" evidence="5">
    <location>
        <begin position="202"/>
        <end position="237"/>
    </location>
</feature>